<dbReference type="EMBL" id="CP151764">
    <property type="protein sequence ID" value="WZU65829.1"/>
    <property type="molecule type" value="Genomic_DNA"/>
</dbReference>
<dbReference type="RefSeq" id="WP_342075161.1">
    <property type="nucleotide sequence ID" value="NZ_CP151764.2"/>
</dbReference>
<keyword evidence="1" id="KW-0472">Membrane</keyword>
<name>A0AAN0M6Q2_9RHOB</name>
<keyword evidence="3" id="KW-1185">Reference proteome</keyword>
<keyword evidence="1" id="KW-1133">Transmembrane helix</keyword>
<dbReference type="GO" id="GO:0019867">
    <property type="term" value="C:outer membrane"/>
    <property type="evidence" value="ECO:0007669"/>
    <property type="project" value="InterPro"/>
</dbReference>
<protein>
    <submittedName>
        <fullName evidence="2">Type IV conjugative transfer system protein TraL</fullName>
    </submittedName>
</protein>
<feature type="transmembrane region" description="Helical" evidence="1">
    <location>
        <begin position="27"/>
        <end position="57"/>
    </location>
</feature>
<gene>
    <name evidence="2" type="primary">traL</name>
    <name evidence="2" type="ORF">AABB31_01610</name>
</gene>
<dbReference type="Proteomes" id="UP001470809">
    <property type="component" value="Plasmid pSS1-5"/>
</dbReference>
<sequence length="97" mass="10982">MDDPNVVRIEQKLEAPGRLLFFTLDDAAAFLIPAAVGFLSRHLISGAIVGLIVFFFWRKLKGEGGVERLKAAAYWYLPFQVSPYRAFPRSDVSHWRG</sequence>
<keyword evidence="2" id="KW-0614">Plasmid</keyword>
<dbReference type="NCBIfam" id="TIGR02762">
    <property type="entry name" value="TraL_TIGR"/>
    <property type="match status" value="1"/>
</dbReference>
<geneLocation type="plasmid" evidence="2 3">
    <name>pSS1-5</name>
</geneLocation>
<keyword evidence="1" id="KW-0812">Transmembrane</keyword>
<evidence type="ECO:0000256" key="1">
    <source>
        <dbReference type="SAM" id="Phobius"/>
    </source>
</evidence>
<reference evidence="2 3" key="2">
    <citation type="submission" date="2024-08" db="EMBL/GenBank/DDBJ databases">
        <title>Phylogenomic analyses of a clade within the roseobacter group suggest taxonomic reassignments of species of the genera Aestuariivita, Citreicella, Loktanella, Nautella, Pelagibaca, Ruegeria, Thalassobius, Thiobacimonas and Tropicibacter, and the proposal o.</title>
        <authorList>
            <person name="Jeon C.O."/>
        </authorList>
    </citation>
    <scope>NUCLEOTIDE SEQUENCE [LARGE SCALE GENOMIC DNA]</scope>
    <source>
        <strain evidence="2 3">SS1-5</strain>
        <plasmid evidence="2 3">pSS1-5</plasmid>
    </source>
</reference>
<dbReference type="Pfam" id="PF07178">
    <property type="entry name" value="TraL"/>
    <property type="match status" value="1"/>
</dbReference>
<organism evidence="2 3">
    <name type="scientific">Yoonia rhodophyticola</name>
    <dbReference type="NCBI Taxonomy" id="3137370"/>
    <lineage>
        <taxon>Bacteria</taxon>
        <taxon>Pseudomonadati</taxon>
        <taxon>Pseudomonadota</taxon>
        <taxon>Alphaproteobacteria</taxon>
        <taxon>Rhodobacterales</taxon>
        <taxon>Paracoccaceae</taxon>
        <taxon>Yoonia</taxon>
    </lineage>
</organism>
<evidence type="ECO:0000313" key="2">
    <source>
        <dbReference type="EMBL" id="WZU65829.1"/>
    </source>
</evidence>
<dbReference type="KEGG" id="yrh:AABB31_01610"/>
<dbReference type="InterPro" id="IPR009838">
    <property type="entry name" value="T4SS_TraL"/>
</dbReference>
<reference evidence="3" key="1">
    <citation type="submission" date="2024-04" db="EMBL/GenBank/DDBJ databases">
        <title>Phylogenomic analyses of a clade within the roseobacter group suggest taxonomic reassignments of species of the genera Aestuariivita, Citreicella, Loktanella, Nautella, Pelagibaca, Ruegeria, Thalassobius, Thiobacimonas and Tropicibacter, and the proposal o.</title>
        <authorList>
            <person name="Jeon C.O."/>
        </authorList>
    </citation>
    <scope>NUCLEOTIDE SEQUENCE [LARGE SCALE GENOMIC DNA]</scope>
    <source>
        <strain evidence="3">SS1-5</strain>
        <plasmid evidence="3">pSS1-5</plasmid>
    </source>
</reference>
<dbReference type="AlphaFoldDB" id="A0AAN0M6Q2"/>
<accession>A0AAN0M6Q2</accession>
<proteinExistence type="predicted"/>
<evidence type="ECO:0000313" key="3">
    <source>
        <dbReference type="Proteomes" id="UP001470809"/>
    </source>
</evidence>